<dbReference type="Proteomes" id="UP000431080">
    <property type="component" value="Unassembled WGS sequence"/>
</dbReference>
<dbReference type="AlphaFoldDB" id="A0A6I2F481"/>
<comment type="caution">
    <text evidence="1">The sequence shown here is derived from an EMBL/GenBank/DDBJ whole genome shotgun (WGS) entry which is preliminary data.</text>
</comment>
<keyword evidence="2" id="KW-1185">Reference proteome</keyword>
<gene>
    <name evidence="1" type="ORF">GE115_10515</name>
</gene>
<dbReference type="EMBL" id="WJIF01000005">
    <property type="protein sequence ID" value="MRG60295.1"/>
    <property type="molecule type" value="Genomic_DNA"/>
</dbReference>
<dbReference type="RefSeq" id="WP_153684747.1">
    <property type="nucleotide sequence ID" value="NZ_WJIF01000005.1"/>
</dbReference>
<name>A0A6I2F481_9MICO</name>
<sequence>MNSQKLDHHVPVSFSAVYRVRPGAEPSVPALLDDYVTAVRSAGHGTISVSAGVSEDGSRLAIAALHPSTQAAEAHLIAVSPFISRSFELAELESVIVLGTPGPLLEAALTANAEAGATVTTASCRKGFVAVPPSER</sequence>
<evidence type="ECO:0000313" key="2">
    <source>
        <dbReference type="Proteomes" id="UP000431080"/>
    </source>
</evidence>
<organism evidence="1 2">
    <name type="scientific">Agromyces agglutinans</name>
    <dbReference type="NCBI Taxonomy" id="2662258"/>
    <lineage>
        <taxon>Bacteria</taxon>
        <taxon>Bacillati</taxon>
        <taxon>Actinomycetota</taxon>
        <taxon>Actinomycetes</taxon>
        <taxon>Micrococcales</taxon>
        <taxon>Microbacteriaceae</taxon>
        <taxon>Agromyces</taxon>
    </lineage>
</organism>
<evidence type="ECO:0000313" key="1">
    <source>
        <dbReference type="EMBL" id="MRG60295.1"/>
    </source>
</evidence>
<proteinExistence type="predicted"/>
<protein>
    <submittedName>
        <fullName evidence="1">Uncharacterized protein</fullName>
    </submittedName>
</protein>
<accession>A0A6I2F481</accession>
<reference evidence="1 2" key="1">
    <citation type="submission" date="2019-10" db="EMBL/GenBank/DDBJ databases">
        <authorList>
            <person name="Nie G."/>
            <person name="Ming H."/>
            <person name="Yi B."/>
        </authorList>
    </citation>
    <scope>NUCLEOTIDE SEQUENCE [LARGE SCALE GENOMIC DNA]</scope>
    <source>
        <strain evidence="1 2">CFH 90414</strain>
    </source>
</reference>